<dbReference type="Pfam" id="PF01753">
    <property type="entry name" value="zf-MYND"/>
    <property type="match status" value="1"/>
</dbReference>
<protein>
    <recommendedName>
        <fullName evidence="5">MYND-type domain-containing protein</fullName>
    </recommendedName>
</protein>
<keyword evidence="7" id="KW-1185">Reference proteome</keyword>
<dbReference type="PROSITE" id="PS50865">
    <property type="entry name" value="ZF_MYND_2"/>
    <property type="match status" value="1"/>
</dbReference>
<evidence type="ECO:0000259" key="5">
    <source>
        <dbReference type="PROSITE" id="PS50865"/>
    </source>
</evidence>
<dbReference type="SUPFAM" id="SSF144232">
    <property type="entry name" value="HIT/MYND zinc finger-like"/>
    <property type="match status" value="1"/>
</dbReference>
<comment type="caution">
    <text evidence="6">The sequence shown here is derived from an EMBL/GenBank/DDBJ whole genome shotgun (WGS) entry which is preliminary data.</text>
</comment>
<proteinExistence type="predicted"/>
<reference evidence="6 7" key="1">
    <citation type="submission" date="2024-05" db="EMBL/GenBank/DDBJ databases">
        <title>A draft genome resource for the thread blight pathogen Marasmius tenuissimus strain MS-2.</title>
        <authorList>
            <person name="Yulfo-Soto G.E."/>
            <person name="Baruah I.K."/>
            <person name="Amoako-Attah I."/>
            <person name="Bukari Y."/>
            <person name="Meinhardt L.W."/>
            <person name="Bailey B.A."/>
            <person name="Cohen S.P."/>
        </authorList>
    </citation>
    <scope>NUCLEOTIDE SEQUENCE [LARGE SCALE GENOMIC DNA]</scope>
    <source>
        <strain evidence="6 7">MS-2</strain>
    </source>
</reference>
<evidence type="ECO:0000313" key="6">
    <source>
        <dbReference type="EMBL" id="KAL0062494.1"/>
    </source>
</evidence>
<dbReference type="Gene3D" id="6.10.140.2220">
    <property type="match status" value="1"/>
</dbReference>
<dbReference type="EMBL" id="JBBXMP010000103">
    <property type="protein sequence ID" value="KAL0062494.1"/>
    <property type="molecule type" value="Genomic_DNA"/>
</dbReference>
<evidence type="ECO:0000256" key="2">
    <source>
        <dbReference type="ARBA" id="ARBA00022771"/>
    </source>
</evidence>
<name>A0ABR2ZMS4_9AGAR</name>
<evidence type="ECO:0000313" key="7">
    <source>
        <dbReference type="Proteomes" id="UP001437256"/>
    </source>
</evidence>
<organism evidence="6 7">
    <name type="scientific">Marasmius tenuissimus</name>
    <dbReference type="NCBI Taxonomy" id="585030"/>
    <lineage>
        <taxon>Eukaryota</taxon>
        <taxon>Fungi</taxon>
        <taxon>Dikarya</taxon>
        <taxon>Basidiomycota</taxon>
        <taxon>Agaricomycotina</taxon>
        <taxon>Agaricomycetes</taxon>
        <taxon>Agaricomycetidae</taxon>
        <taxon>Agaricales</taxon>
        <taxon>Marasmiineae</taxon>
        <taxon>Marasmiaceae</taxon>
        <taxon>Marasmius</taxon>
    </lineage>
</organism>
<dbReference type="InterPro" id="IPR002893">
    <property type="entry name" value="Znf_MYND"/>
</dbReference>
<evidence type="ECO:0000256" key="1">
    <source>
        <dbReference type="ARBA" id="ARBA00022723"/>
    </source>
</evidence>
<accession>A0ABR2ZMS4</accession>
<keyword evidence="1" id="KW-0479">Metal-binding</keyword>
<gene>
    <name evidence="6" type="ORF">AAF712_010627</name>
</gene>
<evidence type="ECO:0000256" key="4">
    <source>
        <dbReference type="PROSITE-ProRule" id="PRU00134"/>
    </source>
</evidence>
<sequence length="629" mass="71227">MIDDRAPLSLHRLVADANAAYNSSRMAIKELRKPGHPPLRSISSVTDTRSITALRVIAALQSAYTKSSTEAASAIKQIRLQWSSLSLWIKLLIEGLVLSEDVYSSPENVEALDHVLILLPSLLDFSGAEGVITDLTFLHCQSPFLPQLIVQVWFKTLEIHHWTYGLWSLLLIELAASSPSPSWYTPISEPAEGRGQAFVGHVYHQLEHIPIMTLQDIREFLAFMCCPALEGSRPLCSYIPGQTLPALVSLLSTVTRKRKVVRTADVDSDEYAIANGITFQILSYISSFIREPYFAMEALDAGLIRVVFRVHPCFMRTDDQITPLVRRFHYLASEIIDRIAMLLVFPAILHRFWKARSTATQSLEAGVAMNFPLLQESWERALAKASAIHEFRQALKDQVSPLCNYSHCSGFLAREGLDRQRYLRCMGCKLTTYCSRACRRLDWTHANHRGICVLASLDRESRPSMIHQERIFLLEWLLHHIRSHLSTVTENLNRHIAVLHQSPKCSGRLTAAQLMSDGEKNPILLVHLHKPGSPTTDDIRVLSFDKPDLKVDDSVGVEWENALFKYWRDESSVTKSNILVAGLLPNHFGYHKTKLWVSLILLDLPMVEPLQYSIPSRPFSCNYQEEEAM</sequence>
<keyword evidence="3" id="KW-0862">Zinc</keyword>
<keyword evidence="2 4" id="KW-0863">Zinc-finger</keyword>
<feature type="domain" description="MYND-type" evidence="5">
    <location>
        <begin position="405"/>
        <end position="452"/>
    </location>
</feature>
<dbReference type="Proteomes" id="UP001437256">
    <property type="component" value="Unassembled WGS sequence"/>
</dbReference>
<evidence type="ECO:0000256" key="3">
    <source>
        <dbReference type="ARBA" id="ARBA00022833"/>
    </source>
</evidence>